<dbReference type="Gene3D" id="3.40.50.2300">
    <property type="match status" value="1"/>
</dbReference>
<dbReference type="Proteomes" id="UP000242310">
    <property type="component" value="Unassembled WGS sequence"/>
</dbReference>
<comment type="caution">
    <text evidence="3">The sequence shown here is derived from an EMBL/GenBank/DDBJ whole genome shotgun (WGS) entry which is preliminary data.</text>
</comment>
<reference evidence="3 4" key="1">
    <citation type="submission" date="2018-03" db="EMBL/GenBank/DDBJ databases">
        <title>Genomic Encyclopedia of Type Strains, Phase III (KMG-III): the genomes of soil and plant-associated and newly described type strains.</title>
        <authorList>
            <person name="Whitman W."/>
        </authorList>
    </citation>
    <scope>NUCLEOTIDE SEQUENCE [LARGE SCALE GENOMIC DNA]</scope>
    <source>
        <strain evidence="3 4">CGMCC 1.07653</strain>
    </source>
</reference>
<dbReference type="GO" id="GO:0000160">
    <property type="term" value="P:phosphorelay signal transduction system"/>
    <property type="evidence" value="ECO:0007669"/>
    <property type="project" value="InterPro"/>
</dbReference>
<dbReference type="PANTHER" id="PTHR43228">
    <property type="entry name" value="TWO-COMPONENT RESPONSE REGULATOR"/>
    <property type="match status" value="1"/>
</dbReference>
<dbReference type="AlphaFoldDB" id="A0A2P8HG44"/>
<evidence type="ECO:0000313" key="3">
    <source>
        <dbReference type="EMBL" id="PSL45198.1"/>
    </source>
</evidence>
<dbReference type="PANTHER" id="PTHR43228:SF1">
    <property type="entry name" value="TWO-COMPONENT RESPONSE REGULATOR ARR22"/>
    <property type="match status" value="1"/>
</dbReference>
<dbReference type="InterPro" id="IPR052048">
    <property type="entry name" value="ST_Response_Regulator"/>
</dbReference>
<accession>A0A2P8HG44</accession>
<dbReference type="EMBL" id="PYAV01000007">
    <property type="protein sequence ID" value="PSL45198.1"/>
    <property type="molecule type" value="Genomic_DNA"/>
</dbReference>
<keyword evidence="1" id="KW-0597">Phosphoprotein</keyword>
<feature type="modified residue" description="4-aspartylphosphate" evidence="1">
    <location>
        <position position="57"/>
    </location>
</feature>
<organism evidence="3 4">
    <name type="scientific">Salsuginibacillus halophilus</name>
    <dbReference type="NCBI Taxonomy" id="517424"/>
    <lineage>
        <taxon>Bacteria</taxon>
        <taxon>Bacillati</taxon>
        <taxon>Bacillota</taxon>
        <taxon>Bacilli</taxon>
        <taxon>Bacillales</taxon>
        <taxon>Bacillaceae</taxon>
        <taxon>Salsuginibacillus</taxon>
    </lineage>
</organism>
<protein>
    <submittedName>
        <fullName evidence="3">Two-component system chemotaxis response regulator CheY</fullName>
    </submittedName>
</protein>
<dbReference type="InterPro" id="IPR011006">
    <property type="entry name" value="CheY-like_superfamily"/>
</dbReference>
<feature type="domain" description="Response regulatory" evidence="2">
    <location>
        <begin position="7"/>
        <end position="122"/>
    </location>
</feature>
<evidence type="ECO:0000259" key="2">
    <source>
        <dbReference type="PROSITE" id="PS50110"/>
    </source>
</evidence>
<evidence type="ECO:0000256" key="1">
    <source>
        <dbReference type="PROSITE-ProRule" id="PRU00169"/>
    </source>
</evidence>
<evidence type="ECO:0000313" key="4">
    <source>
        <dbReference type="Proteomes" id="UP000242310"/>
    </source>
</evidence>
<dbReference type="Pfam" id="PF00072">
    <property type="entry name" value="Response_reg"/>
    <property type="match status" value="1"/>
</dbReference>
<dbReference type="SMART" id="SM00448">
    <property type="entry name" value="REC"/>
    <property type="match status" value="1"/>
</dbReference>
<dbReference type="PROSITE" id="PS50110">
    <property type="entry name" value="RESPONSE_REGULATORY"/>
    <property type="match status" value="1"/>
</dbReference>
<name>A0A2P8HG44_9BACI</name>
<proteinExistence type="predicted"/>
<keyword evidence="4" id="KW-1185">Reference proteome</keyword>
<sequence>MNMSEAKVLVCDDSALIRKKFTGMLENIGCAHITEAANGQESVERFQEINPHLVFLDIVMPEKDGLEALADMVEHNPKARVIIVSSAGTQTHVKQALDAGAVDFIQKPADEATLKKMLDKELQKASESPHV</sequence>
<dbReference type="InterPro" id="IPR001789">
    <property type="entry name" value="Sig_transdc_resp-reg_receiver"/>
</dbReference>
<dbReference type="SUPFAM" id="SSF52172">
    <property type="entry name" value="CheY-like"/>
    <property type="match status" value="1"/>
</dbReference>
<gene>
    <name evidence="3" type="ORF">B0H94_107203</name>
</gene>